<dbReference type="InterPro" id="IPR012588">
    <property type="entry name" value="Exosome-assoc_fac_Rrp6_N"/>
</dbReference>
<gene>
    <name evidence="11" type="ORF">SISNIDRAFT_427524</name>
</gene>
<evidence type="ECO:0000313" key="11">
    <source>
        <dbReference type="EMBL" id="KZS93596.1"/>
    </source>
</evidence>
<dbReference type="EMBL" id="KV419406">
    <property type="protein sequence ID" value="KZS93596.1"/>
    <property type="molecule type" value="Genomic_DNA"/>
</dbReference>
<protein>
    <recommendedName>
        <fullName evidence="10">HRDC domain-containing protein</fullName>
    </recommendedName>
</protein>
<dbReference type="GO" id="GO:0000175">
    <property type="term" value="F:3'-5'-RNA exonuclease activity"/>
    <property type="evidence" value="ECO:0007669"/>
    <property type="project" value="InterPro"/>
</dbReference>
<dbReference type="Pfam" id="PF08066">
    <property type="entry name" value="PMC2NT"/>
    <property type="match status" value="1"/>
</dbReference>
<dbReference type="GO" id="GO:0000176">
    <property type="term" value="C:nuclear exosome (RNase complex)"/>
    <property type="evidence" value="ECO:0007669"/>
    <property type="project" value="InterPro"/>
</dbReference>
<evidence type="ECO:0000256" key="7">
    <source>
        <dbReference type="ARBA" id="ARBA00023242"/>
    </source>
</evidence>
<dbReference type="GO" id="GO:0071036">
    <property type="term" value="P:nuclear polyadenylation-dependent snoRNA catabolic process"/>
    <property type="evidence" value="ECO:0007669"/>
    <property type="project" value="TreeGrafter"/>
</dbReference>
<feature type="domain" description="HRDC" evidence="10">
    <location>
        <begin position="457"/>
        <end position="537"/>
    </location>
</feature>
<dbReference type="InterPro" id="IPR012337">
    <property type="entry name" value="RNaseH-like_sf"/>
</dbReference>
<dbReference type="GO" id="GO:0000467">
    <property type="term" value="P:exonucleolytic trimming to generate mature 3'-end of 5.8S rRNA from tricistronic rRNA transcript (SSU-rRNA, 5.8S rRNA, LSU-rRNA)"/>
    <property type="evidence" value="ECO:0007669"/>
    <property type="project" value="InterPro"/>
</dbReference>
<dbReference type="PANTHER" id="PTHR12124:SF47">
    <property type="entry name" value="EXOSOME COMPONENT 10"/>
    <property type="match status" value="1"/>
</dbReference>
<dbReference type="InterPro" id="IPR002121">
    <property type="entry name" value="HRDC_dom"/>
</dbReference>
<proteinExistence type="inferred from homology"/>
<keyword evidence="7" id="KW-0539">Nucleus</keyword>
<comment type="similarity">
    <text evidence="8">Belongs to the exosome component 10/RRP6 family.</text>
</comment>
<dbReference type="Pfam" id="PF00570">
    <property type="entry name" value="HRDC"/>
    <property type="match status" value="1"/>
</dbReference>
<evidence type="ECO:0000256" key="6">
    <source>
        <dbReference type="ARBA" id="ARBA00022839"/>
    </source>
</evidence>
<evidence type="ECO:0000256" key="4">
    <source>
        <dbReference type="ARBA" id="ARBA00022801"/>
    </source>
</evidence>
<dbReference type="GO" id="GO:0071037">
    <property type="term" value="P:nuclear polyadenylation-dependent snRNA catabolic process"/>
    <property type="evidence" value="ECO:0007669"/>
    <property type="project" value="TreeGrafter"/>
</dbReference>
<feature type="region of interest" description="Disordered" evidence="9">
    <location>
        <begin position="710"/>
        <end position="837"/>
    </location>
</feature>
<accession>A0A164UWD7</accession>
<dbReference type="InterPro" id="IPR045092">
    <property type="entry name" value="Rrp6-like"/>
</dbReference>
<keyword evidence="12" id="KW-1185">Reference proteome</keyword>
<dbReference type="InterPro" id="IPR010997">
    <property type="entry name" value="HRDC-like_sf"/>
</dbReference>
<keyword evidence="4" id="KW-0378">Hydrolase</keyword>
<feature type="compositionally biased region" description="Basic and acidic residues" evidence="9">
    <location>
        <begin position="788"/>
        <end position="797"/>
    </location>
</feature>
<dbReference type="PANTHER" id="PTHR12124">
    <property type="entry name" value="POLYMYOSITIS/SCLERODERMA AUTOANTIGEN-RELATED"/>
    <property type="match status" value="1"/>
</dbReference>
<dbReference type="InterPro" id="IPR036397">
    <property type="entry name" value="RNaseH_sf"/>
</dbReference>
<dbReference type="GO" id="GO:0071038">
    <property type="term" value="P:TRAMP-dependent tRNA surveillance pathway"/>
    <property type="evidence" value="ECO:0007669"/>
    <property type="project" value="TreeGrafter"/>
</dbReference>
<keyword evidence="2" id="KW-0698">rRNA processing</keyword>
<dbReference type="GO" id="GO:0071035">
    <property type="term" value="P:nuclear polyadenylation-dependent rRNA catabolic process"/>
    <property type="evidence" value="ECO:0007669"/>
    <property type="project" value="TreeGrafter"/>
</dbReference>
<feature type="non-terminal residue" evidence="11">
    <location>
        <position position="837"/>
    </location>
</feature>
<dbReference type="InterPro" id="IPR002562">
    <property type="entry name" value="3'-5'_exonuclease_dom"/>
</dbReference>
<dbReference type="InterPro" id="IPR049559">
    <property type="entry name" value="Rrp6p-like_exo"/>
</dbReference>
<dbReference type="InterPro" id="IPR044876">
    <property type="entry name" value="HRDC_dom_sf"/>
</dbReference>
<keyword evidence="5" id="KW-0271">Exosome</keyword>
<dbReference type="Pfam" id="PF01612">
    <property type="entry name" value="DNA_pol_A_exo1"/>
    <property type="match status" value="1"/>
</dbReference>
<evidence type="ECO:0000256" key="2">
    <source>
        <dbReference type="ARBA" id="ARBA00022552"/>
    </source>
</evidence>
<dbReference type="Gene3D" id="3.30.420.10">
    <property type="entry name" value="Ribonuclease H-like superfamily/Ribonuclease H"/>
    <property type="match status" value="1"/>
</dbReference>
<dbReference type="GO" id="GO:0003727">
    <property type="term" value="F:single-stranded RNA binding"/>
    <property type="evidence" value="ECO:0007669"/>
    <property type="project" value="TreeGrafter"/>
</dbReference>
<dbReference type="GO" id="GO:0071051">
    <property type="term" value="P:poly(A)-dependent snoRNA 3'-end processing"/>
    <property type="evidence" value="ECO:0007669"/>
    <property type="project" value="TreeGrafter"/>
</dbReference>
<dbReference type="SUPFAM" id="SSF47819">
    <property type="entry name" value="HRDC-like"/>
    <property type="match status" value="1"/>
</dbReference>
<feature type="compositionally biased region" description="Basic residues" evidence="9">
    <location>
        <begin position="798"/>
        <end position="807"/>
    </location>
</feature>
<dbReference type="STRING" id="1314777.A0A164UWD7"/>
<reference evidence="11 12" key="1">
    <citation type="journal article" date="2016" name="Mol. Biol. Evol.">
        <title>Comparative Genomics of Early-Diverging Mushroom-Forming Fungi Provides Insights into the Origins of Lignocellulose Decay Capabilities.</title>
        <authorList>
            <person name="Nagy L.G."/>
            <person name="Riley R."/>
            <person name="Tritt A."/>
            <person name="Adam C."/>
            <person name="Daum C."/>
            <person name="Floudas D."/>
            <person name="Sun H."/>
            <person name="Yadav J.S."/>
            <person name="Pangilinan J."/>
            <person name="Larsson K.H."/>
            <person name="Matsuura K."/>
            <person name="Barry K."/>
            <person name="Labutti K."/>
            <person name="Kuo R."/>
            <person name="Ohm R.A."/>
            <person name="Bhattacharya S.S."/>
            <person name="Shirouzu T."/>
            <person name="Yoshinaga Y."/>
            <person name="Martin F.M."/>
            <person name="Grigoriev I.V."/>
            <person name="Hibbett D.S."/>
        </authorList>
    </citation>
    <scope>NUCLEOTIDE SEQUENCE [LARGE SCALE GENOMIC DNA]</scope>
    <source>
        <strain evidence="11 12">HHB9708</strain>
    </source>
</reference>
<dbReference type="GO" id="GO:0005730">
    <property type="term" value="C:nucleolus"/>
    <property type="evidence" value="ECO:0007669"/>
    <property type="project" value="TreeGrafter"/>
</dbReference>
<dbReference type="SMART" id="SM00474">
    <property type="entry name" value="35EXOc"/>
    <property type="match status" value="1"/>
</dbReference>
<dbReference type="GO" id="GO:0071044">
    <property type="term" value="P:histone mRNA catabolic process"/>
    <property type="evidence" value="ECO:0007669"/>
    <property type="project" value="TreeGrafter"/>
</dbReference>
<dbReference type="FunFam" id="3.30.420.10:FF:000059">
    <property type="entry name" value="Exosome complex exonuclease Rrp6"/>
    <property type="match status" value="1"/>
</dbReference>
<evidence type="ECO:0000259" key="10">
    <source>
        <dbReference type="PROSITE" id="PS50967"/>
    </source>
</evidence>
<name>A0A164UWD7_9AGAM</name>
<comment type="subcellular location">
    <subcellularLocation>
        <location evidence="1">Nucleus</location>
    </subcellularLocation>
</comment>
<dbReference type="AlphaFoldDB" id="A0A164UWD7"/>
<sequence>MSLNGRAESLIGDANFSDFQTRLQAAILAPTKKSMSLPKDVQFHRTLESEFAKELDSCADRLLSLTNKLIKLADGGSTAKQSGKRKEKAKLETEDDVVDGFRSRVVDSMENLLERTDLCLDEFLGRGASKPAAIPIKPAPEVASRVRLPQNLFHASHLPKPQLKFRRTVDNSNESNWKPLLRTKPNALAPLDYPQECLSNQLPHPYGHEIANIDFPQGLFSHVTPQEPSSMNETPFSWVSTREELAAMFQQLRTVSEIAVDLEHHDYRTFSGFLCLMQISTRGHDFVVDTLALRDELEILNGVFTDPTIVKVFHGAESDIIWLQQNFGLYIVNLFDTYHASKVLEFQKHSLASLLSVYCDFIADKKYQMADWRIRPLPNEMLQYARSDTHFLLFVYDNMKNALLDKAEGRPELVLEVLERSKQTSLRTFVKEIYDSVGGNGPGGWNTLLQKWGRGLTGLQLAVFKAVHGWRDQIGRKDDESTRYVMSNNHLFQLAEHPPADMTALMQTLPSPSPPVRTRLKQLLELIRETVREQLEEAQNAAKSTADPVVAEAVPVIQSLPCVESRGQNLWDSRDSTLSATASSLFGNIVKTSSPYAASASSLLGNRPDHEVCVLCTQCELKFMEVERTEQSDEFRQIVARIHGSIRLAPSLTAFHSLICANTSRQIEPGPSKLVEAEEVEVEEMVPVQPAEMLDLTFIPATERKKTSGDVMDNVVVGRQRKRKRKEPSTTPLNVESEVAGPPQAEPHPSAPEPNGAKTKKARHSKEQEGVSLDPFDYATASNLLDDIPDKKASDPAKRKKEKKKKPTGTGLEYGNFPAPPKAHSEFKGGNLSHSYQ</sequence>
<dbReference type="PROSITE" id="PS50967">
    <property type="entry name" value="HRDC"/>
    <property type="match status" value="1"/>
</dbReference>
<evidence type="ECO:0000256" key="9">
    <source>
        <dbReference type="SAM" id="MobiDB-lite"/>
    </source>
</evidence>
<keyword evidence="3" id="KW-0540">Nuclease</keyword>
<evidence type="ECO:0000256" key="5">
    <source>
        <dbReference type="ARBA" id="ARBA00022835"/>
    </source>
</evidence>
<dbReference type="GO" id="GO:0071039">
    <property type="term" value="P:nuclear polyadenylation-dependent CUT catabolic process"/>
    <property type="evidence" value="ECO:0007669"/>
    <property type="project" value="TreeGrafter"/>
</dbReference>
<dbReference type="CDD" id="cd06147">
    <property type="entry name" value="Rrp6p_like_exo"/>
    <property type="match status" value="1"/>
</dbReference>
<dbReference type="GO" id="GO:0000166">
    <property type="term" value="F:nucleotide binding"/>
    <property type="evidence" value="ECO:0007669"/>
    <property type="project" value="InterPro"/>
</dbReference>
<evidence type="ECO:0000256" key="3">
    <source>
        <dbReference type="ARBA" id="ARBA00022722"/>
    </source>
</evidence>
<dbReference type="Proteomes" id="UP000076722">
    <property type="component" value="Unassembled WGS sequence"/>
</dbReference>
<dbReference type="Gene3D" id="1.10.150.80">
    <property type="entry name" value="HRDC domain"/>
    <property type="match status" value="1"/>
</dbReference>
<dbReference type="GO" id="GO:0071040">
    <property type="term" value="P:nuclear polyadenylation-dependent antisense transcript catabolic process"/>
    <property type="evidence" value="ECO:0007669"/>
    <property type="project" value="TreeGrafter"/>
</dbReference>
<evidence type="ECO:0000256" key="1">
    <source>
        <dbReference type="ARBA" id="ARBA00004123"/>
    </source>
</evidence>
<dbReference type="SMART" id="SM00341">
    <property type="entry name" value="HRDC"/>
    <property type="match status" value="1"/>
</dbReference>
<organism evidence="11 12">
    <name type="scientific">Sistotremastrum niveocremeum HHB9708</name>
    <dbReference type="NCBI Taxonomy" id="1314777"/>
    <lineage>
        <taxon>Eukaryota</taxon>
        <taxon>Fungi</taxon>
        <taxon>Dikarya</taxon>
        <taxon>Basidiomycota</taxon>
        <taxon>Agaricomycotina</taxon>
        <taxon>Agaricomycetes</taxon>
        <taxon>Sistotremastrales</taxon>
        <taxon>Sistotremastraceae</taxon>
        <taxon>Sertulicium</taxon>
        <taxon>Sertulicium niveocremeum</taxon>
    </lineage>
</organism>
<evidence type="ECO:0000313" key="12">
    <source>
        <dbReference type="Proteomes" id="UP000076722"/>
    </source>
</evidence>
<evidence type="ECO:0000256" key="8">
    <source>
        <dbReference type="ARBA" id="ARBA00043957"/>
    </source>
</evidence>
<dbReference type="OrthoDB" id="2250022at2759"/>
<dbReference type="FunFam" id="1.10.150.80:FF:000001">
    <property type="entry name" value="Putative exosome component 10"/>
    <property type="match status" value="1"/>
</dbReference>
<dbReference type="SUPFAM" id="SSF53098">
    <property type="entry name" value="Ribonuclease H-like"/>
    <property type="match status" value="1"/>
</dbReference>
<keyword evidence="6" id="KW-0269">Exonuclease</keyword>